<proteinExistence type="predicted"/>
<accession>A0A9P4Q9D7</accession>
<evidence type="ECO:0000313" key="2">
    <source>
        <dbReference type="Proteomes" id="UP000799441"/>
    </source>
</evidence>
<dbReference type="EMBL" id="MU003789">
    <property type="protein sequence ID" value="KAF2721628.1"/>
    <property type="molecule type" value="Genomic_DNA"/>
</dbReference>
<reference evidence="1" key="1">
    <citation type="journal article" date="2020" name="Stud. Mycol.">
        <title>101 Dothideomycetes genomes: a test case for predicting lifestyles and emergence of pathogens.</title>
        <authorList>
            <person name="Haridas S."/>
            <person name="Albert R."/>
            <person name="Binder M."/>
            <person name="Bloem J."/>
            <person name="Labutti K."/>
            <person name="Salamov A."/>
            <person name="Andreopoulos B."/>
            <person name="Baker S."/>
            <person name="Barry K."/>
            <person name="Bills G."/>
            <person name="Bluhm B."/>
            <person name="Cannon C."/>
            <person name="Castanera R."/>
            <person name="Culley D."/>
            <person name="Daum C."/>
            <person name="Ezra D."/>
            <person name="Gonzalez J."/>
            <person name="Henrissat B."/>
            <person name="Kuo A."/>
            <person name="Liang C."/>
            <person name="Lipzen A."/>
            <person name="Lutzoni F."/>
            <person name="Magnuson J."/>
            <person name="Mondo S."/>
            <person name="Nolan M."/>
            <person name="Ohm R."/>
            <person name="Pangilinan J."/>
            <person name="Park H.-J."/>
            <person name="Ramirez L."/>
            <person name="Alfaro M."/>
            <person name="Sun H."/>
            <person name="Tritt A."/>
            <person name="Yoshinaga Y."/>
            <person name="Zwiers L.-H."/>
            <person name="Turgeon B."/>
            <person name="Goodwin S."/>
            <person name="Spatafora J."/>
            <person name="Crous P."/>
            <person name="Grigoriev I."/>
        </authorList>
    </citation>
    <scope>NUCLEOTIDE SEQUENCE</scope>
    <source>
        <strain evidence="1">CBS 116435</strain>
    </source>
</reference>
<protein>
    <submittedName>
        <fullName evidence="1">Uncharacterized protein</fullName>
    </submittedName>
</protein>
<dbReference type="AlphaFoldDB" id="A0A9P4Q9D7"/>
<dbReference type="Proteomes" id="UP000799441">
    <property type="component" value="Unassembled WGS sequence"/>
</dbReference>
<comment type="caution">
    <text evidence="1">The sequence shown here is derived from an EMBL/GenBank/DDBJ whole genome shotgun (WGS) entry which is preliminary data.</text>
</comment>
<keyword evidence="2" id="KW-1185">Reference proteome</keyword>
<gene>
    <name evidence="1" type="ORF">K431DRAFT_268410</name>
</gene>
<organism evidence="1 2">
    <name type="scientific">Polychaeton citri CBS 116435</name>
    <dbReference type="NCBI Taxonomy" id="1314669"/>
    <lineage>
        <taxon>Eukaryota</taxon>
        <taxon>Fungi</taxon>
        <taxon>Dikarya</taxon>
        <taxon>Ascomycota</taxon>
        <taxon>Pezizomycotina</taxon>
        <taxon>Dothideomycetes</taxon>
        <taxon>Dothideomycetidae</taxon>
        <taxon>Capnodiales</taxon>
        <taxon>Capnodiaceae</taxon>
        <taxon>Polychaeton</taxon>
    </lineage>
</organism>
<dbReference type="OrthoDB" id="5286775at2759"/>
<evidence type="ECO:0000313" key="1">
    <source>
        <dbReference type="EMBL" id="KAF2721628.1"/>
    </source>
</evidence>
<sequence>MAPLPAESALLAKGVTTVELREKGWDDDHITLMQKLAMRGFEPLLPSWNKFGMRFMPDELFSETDDDAFISSARGMHSHSEKALLKLFQMGPNVRTLMKPGGRPEQAFVRGVREYTKWATRDSQLHEPGIIPLVATKARPENTPADILEAKAKRELERLAEMYRLAFTASPSIESPTPTTPPPLAYPLPTLYCLVASHTLVALAAYRCADANPQMHTVAMFDFVDKDYDVWNALAIAIILCHQRNMQIRMSEETGLGTRPPMWDAIQDDPDA</sequence>
<name>A0A9P4Q9D7_9PEZI</name>